<feature type="compositionally biased region" description="Basic and acidic residues" evidence="1">
    <location>
        <begin position="27"/>
        <end position="43"/>
    </location>
</feature>
<accession>A0A3P8E4J3</accession>
<evidence type="ECO:0000313" key="3">
    <source>
        <dbReference type="Proteomes" id="UP000050761"/>
    </source>
</evidence>
<evidence type="ECO:0000313" key="2">
    <source>
        <dbReference type="EMBL" id="VDP03463.1"/>
    </source>
</evidence>
<evidence type="ECO:0000313" key="4">
    <source>
        <dbReference type="WBParaSite" id="HPBE_0001565301-mRNA-1"/>
    </source>
</evidence>
<reference evidence="4" key="2">
    <citation type="submission" date="2019-09" db="UniProtKB">
        <authorList>
            <consortium name="WormBaseParasite"/>
        </authorList>
    </citation>
    <scope>IDENTIFICATION</scope>
</reference>
<name>A0A183G2T7_HELPZ</name>
<keyword evidence="3" id="KW-1185">Reference proteome</keyword>
<dbReference type="EMBL" id="UZAH01028969">
    <property type="protein sequence ID" value="VDP03463.1"/>
    <property type="molecule type" value="Genomic_DNA"/>
</dbReference>
<accession>A0A183G2T7</accession>
<proteinExistence type="predicted"/>
<organism evidence="3 4">
    <name type="scientific">Heligmosomoides polygyrus</name>
    <name type="common">Parasitic roundworm</name>
    <dbReference type="NCBI Taxonomy" id="6339"/>
    <lineage>
        <taxon>Eukaryota</taxon>
        <taxon>Metazoa</taxon>
        <taxon>Ecdysozoa</taxon>
        <taxon>Nematoda</taxon>
        <taxon>Chromadorea</taxon>
        <taxon>Rhabditida</taxon>
        <taxon>Rhabditina</taxon>
        <taxon>Rhabditomorpha</taxon>
        <taxon>Strongyloidea</taxon>
        <taxon>Heligmosomidae</taxon>
        <taxon>Heligmosomoides</taxon>
    </lineage>
</organism>
<feature type="region of interest" description="Disordered" evidence="1">
    <location>
        <begin position="1"/>
        <end position="50"/>
    </location>
</feature>
<evidence type="ECO:0000256" key="1">
    <source>
        <dbReference type="SAM" id="MobiDB-lite"/>
    </source>
</evidence>
<reference evidence="2 3" key="1">
    <citation type="submission" date="2018-11" db="EMBL/GenBank/DDBJ databases">
        <authorList>
            <consortium name="Pathogen Informatics"/>
        </authorList>
    </citation>
    <scope>NUCLEOTIDE SEQUENCE [LARGE SCALE GENOMIC DNA]</scope>
</reference>
<protein>
    <submittedName>
        <fullName evidence="4">DUF1501 domain-containing protein</fullName>
    </submittedName>
</protein>
<sequence length="97" mass="10230">MNDVGDMSSQGGRALGDIGDTSSESEQAFHDTGDMSSEPRHLMNDVGDMSSQAGRALGDIVDTSCEFGTPNATSVTRRLNPDRPFATLMIPILNPGT</sequence>
<dbReference type="AlphaFoldDB" id="A0A183G2T7"/>
<gene>
    <name evidence="2" type="ORF">HPBE_LOCUS15652</name>
</gene>
<dbReference type="Proteomes" id="UP000050761">
    <property type="component" value="Unassembled WGS sequence"/>
</dbReference>
<dbReference type="WBParaSite" id="HPBE_0001565301-mRNA-1">
    <property type="protein sequence ID" value="HPBE_0001565301-mRNA-1"/>
    <property type="gene ID" value="HPBE_0001565301"/>
</dbReference>